<dbReference type="Proteomes" id="UP000030747">
    <property type="component" value="Unassembled WGS sequence"/>
</dbReference>
<keyword evidence="4" id="KW-1185">Reference proteome</keyword>
<dbReference type="GeneID" id="25254777"/>
<reference evidence="3" key="2">
    <citation type="submission" date="2013-10" db="EMBL/GenBank/DDBJ databases">
        <authorList>
            <person name="Aslett M."/>
        </authorList>
    </citation>
    <scope>NUCLEOTIDE SEQUENCE [LARGE SCALE GENOMIC DNA]</scope>
    <source>
        <strain evidence="3">Houghton</strain>
    </source>
</reference>
<feature type="compositionally biased region" description="Low complexity" evidence="2">
    <location>
        <begin position="387"/>
        <end position="396"/>
    </location>
</feature>
<gene>
    <name evidence="3" type="ORF">ETH_00028420</name>
</gene>
<accession>U6KV23</accession>
<feature type="region of interest" description="Disordered" evidence="2">
    <location>
        <begin position="1"/>
        <end position="607"/>
    </location>
</feature>
<feature type="compositionally biased region" description="Low complexity" evidence="2">
    <location>
        <begin position="2310"/>
        <end position="2330"/>
    </location>
</feature>
<feature type="region of interest" description="Disordered" evidence="2">
    <location>
        <begin position="1040"/>
        <end position="1088"/>
    </location>
</feature>
<feature type="compositionally biased region" description="Low complexity" evidence="2">
    <location>
        <begin position="140"/>
        <end position="160"/>
    </location>
</feature>
<protein>
    <submittedName>
        <fullName evidence="3">Uncharacterized protein</fullName>
    </submittedName>
</protein>
<evidence type="ECO:0000313" key="3">
    <source>
        <dbReference type="EMBL" id="CDJ41821.1"/>
    </source>
</evidence>
<feature type="region of interest" description="Disordered" evidence="2">
    <location>
        <begin position="2423"/>
        <end position="2467"/>
    </location>
</feature>
<feature type="compositionally biased region" description="Low complexity" evidence="2">
    <location>
        <begin position="101"/>
        <end position="111"/>
    </location>
</feature>
<feature type="compositionally biased region" description="Low complexity" evidence="2">
    <location>
        <begin position="343"/>
        <end position="374"/>
    </location>
</feature>
<feature type="compositionally biased region" description="Basic and acidic residues" evidence="2">
    <location>
        <begin position="537"/>
        <end position="563"/>
    </location>
</feature>
<feature type="region of interest" description="Disordered" evidence="2">
    <location>
        <begin position="2109"/>
        <end position="2134"/>
    </location>
</feature>
<feature type="compositionally biased region" description="Basic and acidic residues" evidence="2">
    <location>
        <begin position="228"/>
        <end position="249"/>
    </location>
</feature>
<dbReference type="PANTHER" id="PTHR24216">
    <property type="entry name" value="PAXILLIN-RELATED"/>
    <property type="match status" value="1"/>
</dbReference>
<feature type="region of interest" description="Disordered" evidence="2">
    <location>
        <begin position="1882"/>
        <end position="1916"/>
    </location>
</feature>
<feature type="compositionally biased region" description="Basic and acidic residues" evidence="2">
    <location>
        <begin position="161"/>
        <end position="170"/>
    </location>
</feature>
<feature type="compositionally biased region" description="Basic and acidic residues" evidence="2">
    <location>
        <begin position="2004"/>
        <end position="2018"/>
    </location>
</feature>
<dbReference type="VEuPathDB" id="ToxoDB:ETH2_0315300"/>
<dbReference type="PANTHER" id="PTHR24216:SF65">
    <property type="entry name" value="PAXILLIN-LIKE PROTEIN 1"/>
    <property type="match status" value="1"/>
</dbReference>
<evidence type="ECO:0000256" key="1">
    <source>
        <dbReference type="SAM" id="Coils"/>
    </source>
</evidence>
<feature type="compositionally biased region" description="Low complexity" evidence="2">
    <location>
        <begin position="171"/>
        <end position="187"/>
    </location>
</feature>
<feature type="compositionally biased region" description="Low complexity" evidence="2">
    <location>
        <begin position="586"/>
        <end position="597"/>
    </location>
</feature>
<feature type="region of interest" description="Disordered" evidence="2">
    <location>
        <begin position="735"/>
        <end position="768"/>
    </location>
</feature>
<dbReference type="VEuPathDB" id="ToxoDB:ETH_00028420"/>
<feature type="compositionally biased region" description="Basic and acidic residues" evidence="2">
    <location>
        <begin position="495"/>
        <end position="507"/>
    </location>
</feature>
<feature type="compositionally biased region" description="Basic and acidic residues" evidence="2">
    <location>
        <begin position="274"/>
        <end position="284"/>
    </location>
</feature>
<proteinExistence type="predicted"/>
<feature type="compositionally biased region" description="Basic and acidic residues" evidence="2">
    <location>
        <begin position="450"/>
        <end position="459"/>
    </location>
</feature>
<feature type="compositionally biased region" description="Low complexity" evidence="2">
    <location>
        <begin position="24"/>
        <end position="37"/>
    </location>
</feature>
<feature type="region of interest" description="Disordered" evidence="2">
    <location>
        <begin position="2214"/>
        <end position="2258"/>
    </location>
</feature>
<feature type="compositionally biased region" description="Basic and acidic residues" evidence="2">
    <location>
        <begin position="112"/>
        <end position="134"/>
    </location>
</feature>
<keyword evidence="1" id="KW-0175">Coiled coil</keyword>
<feature type="compositionally biased region" description="Basic and acidic residues" evidence="2">
    <location>
        <begin position="1075"/>
        <end position="1088"/>
    </location>
</feature>
<sequence>MEGSTDAAGERGPQARDIPDQMTHQSLPEEAQQQQQPHEQKSVQAAPERGSTGSKGNQARQEQAQAQPQAQPQQRQPVHGSEVSRNGQQQQTPGPEKPVREQQQPQQQPNEQRQKQQELEEAGKQQREPLKETQPEAEGQSQQPQREQQQQQQSAQLQRQQAEEQQRPEEQQPQQRQRPDSQGQQQQKAVSEQEPKQQQQQQQQSEDHQRPEEQRSEQQQWSDPQEQPGEHQQKAASKQEPKEQQREQEQGQTQEAQQKVPTEQLQQGQQQQPERCETEKESDNLQRLQNESKMQDQQEQVQQQQQQTSQQDQQIAPGAREEQQQPQHTQEQEHEATETVPTERQVQKQQEGQQQQQSEEPQDTQEQQQQEPQPIVHSEGDPEEVSKPPAASAAEEQQQKELLGGDEQPQMEQQQGEEQQQQEQPPQEDQQADQEGGPPAVQQEVQLQPEEERQGEQRQDVGGNSVEPQQTDQQLQEEEQQLQQHEQQLEEEVQQLEKEVEEGEKQLRGQQDGPEEEQHPQQEVQDEQLQQDLQKLQQDDQRLHEGKQPMEEKLPEESNDKQQDQLLLPQQQAAERSAAVVDQELQQGQSGGVSSVQHDADSKEQQRYQQNLLQRLASRLGPSPLNVSWSIGAVADLVALEQEGLLYLAPRDSSNRNAGAARLAVVPEHSLARVDWARGGNESAVATAAREHWPAKVDLEAGGNEGAATAAASSDLGQFRGLVRFLATADEELMMQQKRQEQRQVQPTQQQQEKKQEEHPAEKSSVDAAGTRTYIQTLLLTLLRLQRQQHCLREQQKQHEQHEQQRNNSGIRTLWLVVELPIAAVNSAERHQRRCALRCLRRQQLEAVERQERRLGLSNVETQPVVLQQQTQLEELVNQQQQVQEEEQNNIADMRQSPIRVTVSAVAGIGDVAPVPELHASKSSPPSPTEPYGKKFSFWGSFRRKASSKGSLRGSALASGVGGIAAGAGVGADGAQRALQGAKRLLSKASKALSLPVSSLSQSTTSQRGTTQKEHLVGEGSLQQNDLQGAAVGSEAVAPNEAGGEAGVPKSAAAESTPTGNAAAEGEEMGAAAGRAEEEQHHDHKLVSDSEGVAASLVPAQLPKKVSGNLPLLRNLAALLQLSEQSSLLGLEAAGDIRTEEMWEAVCVTARQHLAQILALVPHKSAPSPEAVGVTIAATTEPKASGDQPRSPWFREGASASLDKEMQHENSRAAKMQLQVRKRLLLLRQSPDEVGAPLLPPRVDQPFGDEANESEGFCEIDEQSSPSRGSSAGAALTGSTSAAAALVHAEEVEAMLLAAFALLEVLIRSQQTLQYLCLGAPVLELLAQAPDLLLTDWGSSQVAKVQRRILGLLADSSCICPLQEGIPQQPREQEQQQEQQQEQHLLHLHCLEVLVLNRPLIGSAFSRMLTASVGNNLSGFSTCSSCRSRSSESSHGSLVESHGESADAEPWPWQEVDKGEHWRNQGTVSAEEGIHQTPQETEALQWEWHYKLAKGNIFEIFDDTPVHSLENRPTLDNTLSLMQQRQQQTEQLGLTSADRNAATAGIRGGALRCFAAAVAARPTTLAAFVCQPDELKQFVDIIGRLAVPMNNQEQQHQHQQQPVQSRALRSLYVCNAIEGHVYGLHTHTGAAVDTASEEAKTHDRKREVKEAAPGVEERGEEATALPGAEKAEARYLSLASRSCRDQLFQTEVKVLPYVRRMHLKRCSMLLPLLVCPSVQQLLLQQTTANIKSLLVFLECCSGTIRQLYIHRIKGQAAVPVRSHSGSLHDALPPVVPSQVGDFPEVPAGVAAAEAPGTEAATAANGVDGADPADVGAATACAREKEPFGFRERSGSRPLLSLPQLHQYGGTVRLFCQRARGLFLPSLRKLYLTDAHSGLQKCLKGQQQHRRGDATEKESLAGTDLKMQSPRTGGIRGRSYRGVDGGLLQRFLKSHVPQLEVLSVDGPVPLPFHAGATAPVVCHLQHLAIGQLRRYEGFEKVAGGVTEKHRGSHEQSVGGTGMCPRDSHSEEGSENRSASDTEEEPSTAGPPISTSLSFPFTVSDIGSREMLPDLLCLAVAGRVTVEALMRLTTGGEGSPVARGSALAGAGGSPLLFLFLGAIVSSVEEKDSENSHAGSREVAQSPSPKVASPAAGTSEVCGVSSRTVEQLLQRCPSLRVFGLQQLPPGVHLQVLETRLKRSGFVRVDKQLAASMILYEPSPYAGTSKICQPAFPKTPRSEQFVEDEGTGDVHNHTGDTQIAPSLRSKHPQGQPEEKQQRNCELNAAEGSLGVVEGPLGTPATEAGASGANGLQGDAADNEQLPKEALQDETTGAATAGDMTPAAARAVATASGEQPIRDVTNSVPAAAHVHAFPPNSNKVAAATPRIVHSSCGVSEEAAEKACLPELRALEAAAACLLSPEIVELKSPHFETIREKLQQDAVDSATSSLPCQGAPAELHRKPSCSSAAGRPQTARNQQQQRQQKEIKKAVDKAVARMLRHWKHVFVRFSPEGLRAIGNQ</sequence>
<dbReference type="OrthoDB" id="10444117at2759"/>
<feature type="compositionally biased region" description="Basic and acidic residues" evidence="2">
    <location>
        <begin position="1637"/>
        <end position="1661"/>
    </location>
</feature>
<feature type="compositionally biased region" description="Low complexity" evidence="2">
    <location>
        <begin position="58"/>
        <end position="77"/>
    </location>
</feature>
<dbReference type="EMBL" id="HG675673">
    <property type="protein sequence ID" value="CDJ41821.1"/>
    <property type="molecule type" value="Genomic_DNA"/>
</dbReference>
<name>U6KV23_EIMTE</name>
<feature type="compositionally biased region" description="Basic and acidic residues" evidence="2">
    <location>
        <begin position="205"/>
        <end position="216"/>
    </location>
</feature>
<feature type="region of interest" description="Disordered" evidence="2">
    <location>
        <begin position="1985"/>
        <end position="2034"/>
    </location>
</feature>
<feature type="compositionally biased region" description="Low complexity" evidence="2">
    <location>
        <begin position="250"/>
        <end position="272"/>
    </location>
</feature>
<feature type="compositionally biased region" description="Polar residues" evidence="2">
    <location>
        <begin position="83"/>
        <end position="93"/>
    </location>
</feature>
<feature type="region of interest" description="Disordered" evidence="2">
    <location>
        <begin position="1636"/>
        <end position="1666"/>
    </location>
</feature>
<evidence type="ECO:0000313" key="4">
    <source>
        <dbReference type="Proteomes" id="UP000030747"/>
    </source>
</evidence>
<evidence type="ECO:0000256" key="2">
    <source>
        <dbReference type="SAM" id="MobiDB-lite"/>
    </source>
</evidence>
<feature type="region of interest" description="Disordered" evidence="2">
    <location>
        <begin position="2270"/>
        <end position="2295"/>
    </location>
</feature>
<feature type="compositionally biased region" description="Low complexity" evidence="2">
    <location>
        <begin position="2449"/>
        <end position="2460"/>
    </location>
</feature>
<organism evidence="3 4">
    <name type="scientific">Eimeria tenella</name>
    <name type="common">Coccidian parasite</name>
    <dbReference type="NCBI Taxonomy" id="5802"/>
    <lineage>
        <taxon>Eukaryota</taxon>
        <taxon>Sar</taxon>
        <taxon>Alveolata</taxon>
        <taxon>Apicomplexa</taxon>
        <taxon>Conoidasida</taxon>
        <taxon>Coccidia</taxon>
        <taxon>Eucoccidiorida</taxon>
        <taxon>Eimeriorina</taxon>
        <taxon>Eimeriidae</taxon>
        <taxon>Eimeria</taxon>
    </lineage>
</organism>
<feature type="compositionally biased region" description="Basic and acidic residues" evidence="2">
    <location>
        <begin position="1889"/>
        <end position="1898"/>
    </location>
</feature>
<feature type="coiled-coil region" evidence="1">
    <location>
        <begin position="866"/>
        <end position="897"/>
    </location>
</feature>
<feature type="compositionally biased region" description="Basic and acidic residues" evidence="2">
    <location>
        <begin position="752"/>
        <end position="765"/>
    </location>
</feature>
<feature type="compositionally biased region" description="Low complexity" evidence="2">
    <location>
        <begin position="521"/>
        <end position="536"/>
    </location>
</feature>
<feature type="compositionally biased region" description="Low complexity" evidence="2">
    <location>
        <begin position="295"/>
        <end position="314"/>
    </location>
</feature>
<feature type="compositionally biased region" description="Low complexity" evidence="2">
    <location>
        <begin position="405"/>
        <end position="448"/>
    </location>
</feature>
<dbReference type="RefSeq" id="XP_013232571.1">
    <property type="nucleotide sequence ID" value="XM_013377117.1"/>
</dbReference>
<feature type="region of interest" description="Disordered" evidence="2">
    <location>
        <begin position="2310"/>
        <end position="2333"/>
    </location>
</feature>
<reference evidence="3" key="1">
    <citation type="submission" date="2013-10" db="EMBL/GenBank/DDBJ databases">
        <title>Genomic analysis of the causative agents of coccidiosis in chickens.</title>
        <authorList>
            <person name="Reid A.J."/>
            <person name="Blake D."/>
            <person name="Billington K."/>
            <person name="Browne H."/>
            <person name="Dunn M."/>
            <person name="Hung S."/>
            <person name="Kawahara F."/>
            <person name="Miranda-Saavedra D."/>
            <person name="Mourier T."/>
            <person name="Nagra H."/>
            <person name="Otto T.D."/>
            <person name="Rawlings N."/>
            <person name="Sanchez A."/>
            <person name="Sanders M."/>
            <person name="Subramaniam C."/>
            <person name="Tay Y."/>
            <person name="Dear P."/>
            <person name="Doerig C."/>
            <person name="Gruber A."/>
            <person name="Parkinson J."/>
            <person name="Shirley M."/>
            <person name="Wan K.L."/>
            <person name="Berriman M."/>
            <person name="Tomley F."/>
            <person name="Pain A."/>
        </authorList>
    </citation>
    <scope>NUCLEOTIDE SEQUENCE [LARGE SCALE GENOMIC DNA]</scope>
    <source>
        <strain evidence="3">Houghton</strain>
    </source>
</reference>